<dbReference type="SMART" id="SM00360">
    <property type="entry name" value="RRM"/>
    <property type="match status" value="3"/>
</dbReference>
<feature type="domain" description="RRM" evidence="6">
    <location>
        <begin position="54"/>
        <end position="139"/>
    </location>
</feature>
<dbReference type="InterPro" id="IPR000504">
    <property type="entry name" value="RRM_dom"/>
</dbReference>
<protein>
    <submittedName>
        <fullName evidence="7">Splicing factor</fullName>
    </submittedName>
</protein>
<evidence type="ECO:0000259" key="6">
    <source>
        <dbReference type="PROSITE" id="PS50102"/>
    </source>
</evidence>
<organism evidence="7 8">
    <name type="scientific">Theileria orientalis</name>
    <dbReference type="NCBI Taxonomy" id="68886"/>
    <lineage>
        <taxon>Eukaryota</taxon>
        <taxon>Sar</taxon>
        <taxon>Alveolata</taxon>
        <taxon>Apicomplexa</taxon>
        <taxon>Aconoidasida</taxon>
        <taxon>Piroplasmida</taxon>
        <taxon>Theileriidae</taxon>
        <taxon>Theileria</taxon>
    </lineage>
</organism>
<feature type="domain" description="RRM" evidence="6">
    <location>
        <begin position="149"/>
        <end position="227"/>
    </location>
</feature>
<dbReference type="OrthoDB" id="10266058at2759"/>
<dbReference type="PROSITE" id="PS50102">
    <property type="entry name" value="RRM"/>
    <property type="match status" value="2"/>
</dbReference>
<dbReference type="GO" id="GO:0003723">
    <property type="term" value="F:RNA binding"/>
    <property type="evidence" value="ECO:0007669"/>
    <property type="project" value="UniProtKB-UniRule"/>
</dbReference>
<evidence type="ECO:0000313" key="7">
    <source>
        <dbReference type="EMBL" id="UKJ89353.1"/>
    </source>
</evidence>
<keyword evidence="3" id="KW-0508">mRNA splicing</keyword>
<dbReference type="Gene3D" id="3.30.70.330">
    <property type="match status" value="3"/>
</dbReference>
<sequence length="377" mass="42494">MGQTGDFASPQEEVKQPPRRRRRREGKWDTAEDAVSLTELKAKTSEEESKKRQKRLYVGNLPAGMKLGDVVEFFNGALLAMVPSNQATKESLVSKTEIYNPEQGYCFLEFKTPELTDLAFKLDGITCNGYSLKIRRPIDFTQGNQLEDTKIFIQNVSTEVTEAELRELLEKHGKLKLFNLIKDPITGASKGYGFFEYEDSRSAKMAVLQLNGYALKQNVLSVKHAAFGYFASGGKPIDCKASNLPNSITQSILNNPLLGLQLQNSKIVGAKPTRVVQLLNMVFSEDLLSDYNYNEIVRLTKEEAAKYGVLDEIVVPRPSKDLTFKSGVGKVFLKYKEVLHARKAQHMFNGRIFDKNRVVCAAFYPEDKYSRGEYTLI</sequence>
<evidence type="ECO:0000256" key="2">
    <source>
        <dbReference type="ARBA" id="ARBA00022884"/>
    </source>
</evidence>
<evidence type="ECO:0000256" key="5">
    <source>
        <dbReference type="SAM" id="MobiDB-lite"/>
    </source>
</evidence>
<dbReference type="GO" id="GO:0008380">
    <property type="term" value="P:RNA splicing"/>
    <property type="evidence" value="ECO:0007669"/>
    <property type="project" value="UniProtKB-KW"/>
</dbReference>
<dbReference type="Pfam" id="PF00076">
    <property type="entry name" value="RRM_1"/>
    <property type="match status" value="1"/>
</dbReference>
<dbReference type="GO" id="GO:0006397">
    <property type="term" value="P:mRNA processing"/>
    <property type="evidence" value="ECO:0007669"/>
    <property type="project" value="UniProtKB-KW"/>
</dbReference>
<feature type="region of interest" description="Disordered" evidence="5">
    <location>
        <begin position="1"/>
        <end position="30"/>
    </location>
</feature>
<dbReference type="InterPro" id="IPR035979">
    <property type="entry name" value="RBD_domain_sf"/>
</dbReference>
<name>A0A976M6G9_THEOR</name>
<evidence type="ECO:0000256" key="3">
    <source>
        <dbReference type="ARBA" id="ARBA00023187"/>
    </source>
</evidence>
<accession>A0A976M6G9</accession>
<dbReference type="AlphaFoldDB" id="A0A976M6G9"/>
<dbReference type="SUPFAM" id="SSF54928">
    <property type="entry name" value="RNA-binding domain, RBD"/>
    <property type="match status" value="2"/>
</dbReference>
<dbReference type="Proteomes" id="UP000244803">
    <property type="component" value="Chromosome 4"/>
</dbReference>
<evidence type="ECO:0000256" key="4">
    <source>
        <dbReference type="PROSITE-ProRule" id="PRU00176"/>
    </source>
</evidence>
<keyword evidence="1" id="KW-0507">mRNA processing</keyword>
<reference evidence="7" key="1">
    <citation type="submission" date="2022-07" db="EMBL/GenBank/DDBJ databases">
        <title>Evaluation of T. orientalis genome assembly methods using nanopore sequencing and analysis of variation between genomes.</title>
        <authorList>
            <person name="Yam J."/>
            <person name="Micallef M.L."/>
            <person name="Liu M."/>
            <person name="Djordjevic S.P."/>
            <person name="Bogema D.R."/>
            <person name="Jenkins C."/>
        </authorList>
    </citation>
    <scope>NUCLEOTIDE SEQUENCE</scope>
    <source>
        <strain evidence="7">Fish Creek</strain>
    </source>
</reference>
<gene>
    <name evidence="7" type="ORF">MACJ_002603</name>
</gene>
<dbReference type="EMBL" id="CP056067">
    <property type="protein sequence ID" value="UKJ89353.1"/>
    <property type="molecule type" value="Genomic_DNA"/>
</dbReference>
<proteinExistence type="predicted"/>
<dbReference type="FunFam" id="3.30.70.330:FF:000097">
    <property type="entry name" value="U2 snRNP auxiliary factor large subunit"/>
    <property type="match status" value="1"/>
</dbReference>
<dbReference type="CDD" id="cd12232">
    <property type="entry name" value="RRM3_U2AF65"/>
    <property type="match status" value="1"/>
</dbReference>
<evidence type="ECO:0000256" key="1">
    <source>
        <dbReference type="ARBA" id="ARBA00022664"/>
    </source>
</evidence>
<evidence type="ECO:0000313" key="8">
    <source>
        <dbReference type="Proteomes" id="UP000244803"/>
    </source>
</evidence>
<dbReference type="PANTHER" id="PTHR23139">
    <property type="entry name" value="RNA-BINDING PROTEIN"/>
    <property type="match status" value="1"/>
</dbReference>
<dbReference type="InterPro" id="IPR012677">
    <property type="entry name" value="Nucleotide-bd_a/b_plait_sf"/>
</dbReference>
<keyword evidence="2 4" id="KW-0694">RNA-binding</keyword>